<dbReference type="NCBIfam" id="TIGR00002">
    <property type="entry name" value="S16"/>
    <property type="match status" value="1"/>
</dbReference>
<dbReference type="InterPro" id="IPR000307">
    <property type="entry name" value="Ribosomal_bS16"/>
</dbReference>
<dbReference type="GO" id="GO:0003735">
    <property type="term" value="F:structural constituent of ribosome"/>
    <property type="evidence" value="ECO:0007669"/>
    <property type="project" value="InterPro"/>
</dbReference>
<dbReference type="PANTHER" id="PTHR12919:SF20">
    <property type="entry name" value="SMALL RIBOSOMAL SUBUNIT PROTEIN BS16M"/>
    <property type="match status" value="1"/>
</dbReference>
<dbReference type="EMBL" id="FQUL01000020">
    <property type="protein sequence ID" value="SHE74185.1"/>
    <property type="molecule type" value="Genomic_DNA"/>
</dbReference>
<gene>
    <name evidence="3" type="primary">rpsP</name>
    <name evidence="4" type="ORF">SAMN02745225_01487</name>
</gene>
<evidence type="ECO:0000313" key="4">
    <source>
        <dbReference type="EMBL" id="SHE74185.1"/>
    </source>
</evidence>
<proteinExistence type="inferred from homology"/>
<dbReference type="InterPro" id="IPR023803">
    <property type="entry name" value="Ribosomal_bS16_dom_sf"/>
</dbReference>
<protein>
    <recommendedName>
        <fullName evidence="3">Small ribosomal subunit protein bS16</fullName>
    </recommendedName>
</protein>
<dbReference type="HAMAP" id="MF_00385">
    <property type="entry name" value="Ribosomal_bS16"/>
    <property type="match status" value="1"/>
</dbReference>
<evidence type="ECO:0000313" key="5">
    <source>
        <dbReference type="Proteomes" id="UP000184295"/>
    </source>
</evidence>
<dbReference type="STRING" id="1121881.SAMN02745225_01487"/>
<accession>A0A1M4VZ58</accession>
<keyword evidence="2 3" id="KW-0687">Ribonucleoprotein</keyword>
<organism evidence="4 5">
    <name type="scientific">Ferrithrix thermotolerans DSM 19514</name>
    <dbReference type="NCBI Taxonomy" id="1121881"/>
    <lineage>
        <taxon>Bacteria</taxon>
        <taxon>Bacillati</taxon>
        <taxon>Actinomycetota</taxon>
        <taxon>Acidimicrobiia</taxon>
        <taxon>Acidimicrobiales</taxon>
        <taxon>Acidimicrobiaceae</taxon>
        <taxon>Ferrithrix</taxon>
    </lineage>
</organism>
<keyword evidence="5" id="KW-1185">Reference proteome</keyword>
<dbReference type="GO" id="GO:0015935">
    <property type="term" value="C:small ribosomal subunit"/>
    <property type="evidence" value="ECO:0007669"/>
    <property type="project" value="TreeGrafter"/>
</dbReference>
<evidence type="ECO:0000256" key="2">
    <source>
        <dbReference type="ARBA" id="ARBA00023274"/>
    </source>
</evidence>
<dbReference type="PANTHER" id="PTHR12919">
    <property type="entry name" value="30S RIBOSOMAL PROTEIN S16"/>
    <property type="match status" value="1"/>
</dbReference>
<dbReference type="Gene3D" id="3.30.1320.10">
    <property type="match status" value="1"/>
</dbReference>
<keyword evidence="1 3" id="KW-0689">Ribosomal protein</keyword>
<sequence>MAVRLRLTRFGKKRQPYYRVVASDSTSPRDGKFIEIIGHYAPRSEPSEVSIDNEKAVKWLLNGAKPSERVEKLLQISGALDEFKKAKAERG</sequence>
<dbReference type="AlphaFoldDB" id="A0A1M4VZ58"/>
<dbReference type="GO" id="GO:0005737">
    <property type="term" value="C:cytoplasm"/>
    <property type="evidence" value="ECO:0007669"/>
    <property type="project" value="UniProtKB-ARBA"/>
</dbReference>
<dbReference type="RefSeq" id="WP_072790730.1">
    <property type="nucleotide sequence ID" value="NZ_FQUL01000020.1"/>
</dbReference>
<comment type="similarity">
    <text evidence="3">Belongs to the bacterial ribosomal protein bS16 family.</text>
</comment>
<reference evidence="5" key="1">
    <citation type="submission" date="2016-11" db="EMBL/GenBank/DDBJ databases">
        <authorList>
            <person name="Varghese N."/>
            <person name="Submissions S."/>
        </authorList>
    </citation>
    <scope>NUCLEOTIDE SEQUENCE [LARGE SCALE GENOMIC DNA]</scope>
    <source>
        <strain evidence="5">DSM 19514</strain>
    </source>
</reference>
<evidence type="ECO:0000256" key="3">
    <source>
        <dbReference type="HAMAP-Rule" id="MF_00385"/>
    </source>
</evidence>
<dbReference type="SUPFAM" id="SSF54565">
    <property type="entry name" value="Ribosomal protein S16"/>
    <property type="match status" value="1"/>
</dbReference>
<dbReference type="InterPro" id="IPR020592">
    <property type="entry name" value="Ribosomal_bS16_CS"/>
</dbReference>
<dbReference type="OrthoDB" id="9807878at2"/>
<dbReference type="Proteomes" id="UP000184295">
    <property type="component" value="Unassembled WGS sequence"/>
</dbReference>
<dbReference type="GO" id="GO:0006412">
    <property type="term" value="P:translation"/>
    <property type="evidence" value="ECO:0007669"/>
    <property type="project" value="UniProtKB-UniRule"/>
</dbReference>
<evidence type="ECO:0000256" key="1">
    <source>
        <dbReference type="ARBA" id="ARBA00022980"/>
    </source>
</evidence>
<dbReference type="PROSITE" id="PS00732">
    <property type="entry name" value="RIBOSOMAL_S16"/>
    <property type="match status" value="1"/>
</dbReference>
<name>A0A1M4VZ58_9ACTN</name>
<dbReference type="Pfam" id="PF00886">
    <property type="entry name" value="Ribosomal_S16"/>
    <property type="match status" value="1"/>
</dbReference>